<dbReference type="RefSeq" id="WP_101638347.1">
    <property type="nucleotide sequence ID" value="NZ_JBKUIE010000001.1"/>
</dbReference>
<sequence length="464" mass="47168">MLSRLTGLRPLAVVATLALASASLVACSSASQQVGGVTASPVSCAQLQEAYGSFPAGTTVRVATQAGSTEAASLDASLEHFSQCTGLSVVQVESDDVAASLKSDSAQADLAVLPEAGVLPELVDEGLVQPVPETVGANVELGWDRMWSEAGTVDGTLYAAPLTASLDSLVWYSPTAFSRLGYQVPQTWPELVALTSQVAQDHPDGSVTPWCLGLASPDAGEEWLAEAVLQLSGPVAYDQWATGEDSLDSVDADTALGELDSLLLADGHVPGGRQAAESATMQDAAAQLREGQCLMLYAPSSVEALFPVGSVSDDGASSQPEETASAAGAAGAGDVLSTFLTPSGGQDEETAYLVGASMLVSVSGSEAGEAVMAYLTSAQWARAYAALGTGGTAHHGVEAAQAGSPVAQQVSQILQSRQSVLRLEVADVATPERVTALREALTAWASGQADGATALSRAEESSAQ</sequence>
<organism evidence="4 5">
    <name type="scientific">Actinomyces urogenitalis</name>
    <dbReference type="NCBI Taxonomy" id="103621"/>
    <lineage>
        <taxon>Bacteria</taxon>
        <taxon>Bacillati</taxon>
        <taxon>Actinomycetota</taxon>
        <taxon>Actinomycetes</taxon>
        <taxon>Actinomycetales</taxon>
        <taxon>Actinomycetaceae</taxon>
        <taxon>Actinomyces</taxon>
    </lineage>
</organism>
<evidence type="ECO:0000256" key="3">
    <source>
        <dbReference type="SAM" id="SignalP"/>
    </source>
</evidence>
<dbReference type="PANTHER" id="PTHR43649:SF29">
    <property type="entry name" value="OSMOPROTECTIVE COMPOUNDS-BINDING PROTEIN GGTB"/>
    <property type="match status" value="1"/>
</dbReference>
<comment type="caution">
    <text evidence="4">The sequence shown here is derived from an EMBL/GenBank/DDBJ whole genome shotgun (WGS) entry which is preliminary data.</text>
</comment>
<dbReference type="GeneID" id="81709224"/>
<gene>
    <name evidence="4" type="ORF">CYJ26_09785</name>
</gene>
<name>A0A2I1KQS8_9ACTO</name>
<protein>
    <submittedName>
        <fullName evidence="4">Glucoside ABC transporter substrate-binding protein</fullName>
    </submittedName>
</protein>
<dbReference type="Gene3D" id="3.40.190.10">
    <property type="entry name" value="Periplasmic binding protein-like II"/>
    <property type="match status" value="1"/>
</dbReference>
<dbReference type="EMBL" id="PKHA01000013">
    <property type="protein sequence ID" value="PKY97982.1"/>
    <property type="molecule type" value="Genomic_DNA"/>
</dbReference>
<evidence type="ECO:0000313" key="4">
    <source>
        <dbReference type="EMBL" id="PKY97982.1"/>
    </source>
</evidence>
<dbReference type="PROSITE" id="PS51257">
    <property type="entry name" value="PROKAR_LIPOPROTEIN"/>
    <property type="match status" value="1"/>
</dbReference>
<comment type="similarity">
    <text evidence="1">Belongs to the bacterial solute-binding protein 1 family.</text>
</comment>
<proteinExistence type="inferred from homology"/>
<dbReference type="PANTHER" id="PTHR43649">
    <property type="entry name" value="ARABINOSE-BINDING PROTEIN-RELATED"/>
    <property type="match status" value="1"/>
</dbReference>
<accession>A0A2I1KQS8</accession>
<evidence type="ECO:0000313" key="5">
    <source>
        <dbReference type="Proteomes" id="UP000234778"/>
    </source>
</evidence>
<keyword evidence="3" id="KW-0732">Signal</keyword>
<dbReference type="InterPro" id="IPR050490">
    <property type="entry name" value="Bact_solute-bd_prot1"/>
</dbReference>
<evidence type="ECO:0000256" key="2">
    <source>
        <dbReference type="ARBA" id="ARBA00022448"/>
    </source>
</evidence>
<evidence type="ECO:0000256" key="1">
    <source>
        <dbReference type="ARBA" id="ARBA00008520"/>
    </source>
</evidence>
<dbReference type="AlphaFoldDB" id="A0A2I1KQS8"/>
<feature type="chain" id="PRO_5038882069" evidence="3">
    <location>
        <begin position="27"/>
        <end position="464"/>
    </location>
</feature>
<dbReference type="SUPFAM" id="SSF53850">
    <property type="entry name" value="Periplasmic binding protein-like II"/>
    <property type="match status" value="1"/>
</dbReference>
<reference evidence="4 5" key="1">
    <citation type="submission" date="2017-12" db="EMBL/GenBank/DDBJ databases">
        <title>Phylogenetic diversity of female urinary microbiome.</title>
        <authorList>
            <person name="Thomas-White K."/>
            <person name="Wolfe A.J."/>
        </authorList>
    </citation>
    <scope>NUCLEOTIDE SEQUENCE [LARGE SCALE GENOMIC DNA]</scope>
    <source>
        <strain evidence="4 5">UMB0319</strain>
    </source>
</reference>
<keyword evidence="2" id="KW-0813">Transport</keyword>
<dbReference type="Proteomes" id="UP000234778">
    <property type="component" value="Unassembled WGS sequence"/>
</dbReference>
<feature type="signal peptide" evidence="3">
    <location>
        <begin position="1"/>
        <end position="26"/>
    </location>
</feature>